<evidence type="ECO:0000259" key="2">
    <source>
        <dbReference type="Pfam" id="PF10596"/>
    </source>
</evidence>
<evidence type="ECO:0000313" key="3">
    <source>
        <dbReference type="EMBL" id="AAX38551.1"/>
    </source>
</evidence>
<feature type="non-terminal residue" evidence="3">
    <location>
        <position position="1"/>
    </location>
</feature>
<dbReference type="GO" id="GO:0030620">
    <property type="term" value="F:U2 snRNA binding"/>
    <property type="evidence" value="ECO:0007669"/>
    <property type="project" value="TreeGrafter"/>
</dbReference>
<dbReference type="PANTHER" id="PTHR11140:SF0">
    <property type="entry name" value="PRE-MRNA-PROCESSING-SPLICING FACTOR 8"/>
    <property type="match status" value="1"/>
</dbReference>
<dbReference type="AlphaFoldDB" id="Q58TW4"/>
<accession>Q58TW4</accession>
<dbReference type="PANTHER" id="PTHR11140">
    <property type="entry name" value="PRE-MRNA SPLICING FACTOR PRP8"/>
    <property type="match status" value="1"/>
</dbReference>
<dbReference type="InterPro" id="IPR036844">
    <property type="entry name" value="Hint_dom_sf"/>
</dbReference>
<dbReference type="GO" id="GO:0097157">
    <property type="term" value="F:pre-mRNA intronic binding"/>
    <property type="evidence" value="ECO:0007669"/>
    <property type="project" value="TreeGrafter"/>
</dbReference>
<evidence type="ECO:0000256" key="1">
    <source>
        <dbReference type="SAM" id="MobiDB-lite"/>
    </source>
</evidence>
<dbReference type="InterPro" id="IPR027652">
    <property type="entry name" value="PRP8"/>
</dbReference>
<proteinExistence type="predicted"/>
<feature type="region of interest" description="Disordered" evidence="1">
    <location>
        <begin position="284"/>
        <end position="331"/>
    </location>
</feature>
<dbReference type="SUPFAM" id="SSF55608">
    <property type="entry name" value="Homing endonucleases"/>
    <property type="match status" value="1"/>
</dbReference>
<organism evidence="3">
    <name type="scientific">Papiliotrema laurentii</name>
    <name type="common">Cryptococcus laurentii</name>
    <dbReference type="NCBI Taxonomy" id="5418"/>
    <lineage>
        <taxon>Eukaryota</taxon>
        <taxon>Fungi</taxon>
        <taxon>Dikarya</taxon>
        <taxon>Basidiomycota</taxon>
        <taxon>Agaricomycotina</taxon>
        <taxon>Tremellomycetes</taxon>
        <taxon>Tremellales</taxon>
        <taxon>Rhynchogastremaceae</taxon>
        <taxon>Papiliotrema</taxon>
    </lineage>
</organism>
<feature type="non-terminal residue" evidence="3">
    <location>
        <position position="596"/>
    </location>
</feature>
<dbReference type="GO" id="GO:0000244">
    <property type="term" value="P:spliceosomal tri-snRNP complex assembly"/>
    <property type="evidence" value="ECO:0007669"/>
    <property type="project" value="TreeGrafter"/>
</dbReference>
<dbReference type="GO" id="GO:0030619">
    <property type="term" value="F:U1 snRNA binding"/>
    <property type="evidence" value="ECO:0007669"/>
    <property type="project" value="TreeGrafter"/>
</dbReference>
<feature type="domain" description="Pre-mRNA-processing-splicing factor 8 U6-snRNA-binding" evidence="2">
    <location>
        <begin position="1"/>
        <end position="64"/>
    </location>
</feature>
<dbReference type="GO" id="GO:0017070">
    <property type="term" value="F:U6 snRNA binding"/>
    <property type="evidence" value="ECO:0007669"/>
    <property type="project" value="InterPro"/>
</dbReference>
<dbReference type="EMBL" id="AY836254">
    <property type="protein sequence ID" value="AAX38551.1"/>
    <property type="molecule type" value="Genomic_DNA"/>
</dbReference>
<gene>
    <name evidence="3" type="primary">PRP8</name>
</gene>
<dbReference type="Gene3D" id="3.10.28.10">
    <property type="entry name" value="Homing endonucleases"/>
    <property type="match status" value="1"/>
</dbReference>
<feature type="compositionally biased region" description="Acidic residues" evidence="1">
    <location>
        <begin position="315"/>
        <end position="331"/>
    </location>
</feature>
<dbReference type="GO" id="GO:0005682">
    <property type="term" value="C:U5 snRNP"/>
    <property type="evidence" value="ECO:0007669"/>
    <property type="project" value="TreeGrafter"/>
</dbReference>
<sequence length="596" mass="66596">MKSNPFWWTNQRHDGKLWALNNYRVDVIAALGGVEGILEHSLFKGTAFPTWEGLFWEKSCHAEGTELIKFDRSVVKVEDVVEGDRLLGPDGSPRLVSNLVSGCDRLYRFEFSRSGGEVESLVVTDNHIMMLKRANVVLSGSGDAGQLEVLDQISVREQFEIVQKTAAEVAAMSEAEREQYRVYRSEGFEHYEQPVDVHPYFLGLWLGDDSRSANAATNGEPEVRKFLTDYAGELDMHLAHHGDEKRDRRTVKAARLAAGWTLLPRTEGKAGAWIPPATAGYVAPTHSPAPNLRDADGHRSVSAPSQVDEKPEVSHDDEDMEISDTEEEQSDAIEEIEADDDDAAIVMEGPHGQLTPGGRRDEMQPAKARRRVRRLNRNQRYGDLADAEVEALLEDVVSGGQSDGQVVRSAQLLDKLQSLGVATSNEKEKPAQGSKHIPQVYLENTRDVRLRVLAGLLDSHGCLVSPENCYMFSQPETDGRLFWDAVHLARSLGFGVSTDRKTQMNPGSDVATPHLLALITGDLTQVPCLLRRQQAVQRYLPQQHTFRIKSVTLESKSTPWYGFAVDSDRQYLRHDWMVLHNSGFEESMKFKKLTNA</sequence>
<dbReference type="InterPro" id="IPR027434">
    <property type="entry name" value="Homing_endonucl"/>
</dbReference>
<reference evidence="3" key="1">
    <citation type="journal article" date="2005" name="Fungal Genet. Biol.">
        <title>The PRP8 inteins in Cryptococcus are a source of phylogenetic and epidemiological information.</title>
        <authorList>
            <person name="Butler M.I."/>
            <person name="Poulter R.T."/>
        </authorList>
    </citation>
    <scope>NUCLEOTIDE SEQUENCE</scope>
    <source>
        <strain evidence="3">CBS139</strain>
    </source>
</reference>
<dbReference type="Gene3D" id="2.170.16.10">
    <property type="entry name" value="Hedgehog/Intein (Hint) domain"/>
    <property type="match status" value="1"/>
</dbReference>
<dbReference type="Pfam" id="PF10596">
    <property type="entry name" value="U6-snRNA_bdg"/>
    <property type="match status" value="1"/>
</dbReference>
<name>Q58TW4_PAPLA</name>
<dbReference type="GO" id="GO:0030623">
    <property type="term" value="F:U5 snRNA binding"/>
    <property type="evidence" value="ECO:0007669"/>
    <property type="project" value="TreeGrafter"/>
</dbReference>
<dbReference type="InterPro" id="IPR019580">
    <property type="entry name" value="Prp8_U6-snRNA-bd"/>
</dbReference>
<dbReference type="GO" id="GO:0071013">
    <property type="term" value="C:catalytic step 2 spliceosome"/>
    <property type="evidence" value="ECO:0007669"/>
    <property type="project" value="TreeGrafter"/>
</dbReference>
<dbReference type="SUPFAM" id="SSF51294">
    <property type="entry name" value="Hedgehog/intein (Hint) domain"/>
    <property type="match status" value="1"/>
</dbReference>
<protein>
    <submittedName>
        <fullName evidence="3">PRP8 precusor</fullName>
    </submittedName>
</protein>